<dbReference type="CDD" id="cd04301">
    <property type="entry name" value="NAT_SF"/>
    <property type="match status" value="1"/>
</dbReference>
<reference evidence="3" key="1">
    <citation type="journal article" date="2019" name="Int. J. Syst. Evol. Microbiol.">
        <title>The Global Catalogue of Microorganisms (GCM) 10K type strain sequencing project: providing services to taxonomists for standard genome sequencing and annotation.</title>
        <authorList>
            <consortium name="The Broad Institute Genomics Platform"/>
            <consortium name="The Broad Institute Genome Sequencing Center for Infectious Disease"/>
            <person name="Wu L."/>
            <person name="Ma J."/>
        </authorList>
    </citation>
    <scope>NUCLEOTIDE SEQUENCE [LARGE SCALE GENOMIC DNA]</scope>
    <source>
        <strain evidence="3">CGMCC 1.15399</strain>
    </source>
</reference>
<keyword evidence="2" id="KW-0012">Acyltransferase</keyword>
<evidence type="ECO:0000259" key="1">
    <source>
        <dbReference type="PROSITE" id="PS51186"/>
    </source>
</evidence>
<sequence>MSESPRLRAADPGDYDRIVAVVDDWWGRPIRSILPRLFLDHFHRTSMVAEEGGELVGFLVGFLSPSVADAAYIHFVGVDPRLRGSGLGRLLYQRFFELARAGHRTSIRAITSPQNHGSIAFHTAMGFTVVGPVPDYDGPEVDRIVFQLQLESQ</sequence>
<dbReference type="Proteomes" id="UP001597097">
    <property type="component" value="Unassembled WGS sequence"/>
</dbReference>
<dbReference type="EMBL" id="JBHUCM010000010">
    <property type="protein sequence ID" value="MFD1537511.1"/>
    <property type="molecule type" value="Genomic_DNA"/>
</dbReference>
<evidence type="ECO:0000313" key="3">
    <source>
        <dbReference type="Proteomes" id="UP001597097"/>
    </source>
</evidence>
<dbReference type="GO" id="GO:0016746">
    <property type="term" value="F:acyltransferase activity"/>
    <property type="evidence" value="ECO:0007669"/>
    <property type="project" value="UniProtKB-KW"/>
</dbReference>
<accession>A0ABW4G5B2</accession>
<name>A0ABW4G5B2_9ACTN</name>
<dbReference type="PANTHER" id="PTHR43072">
    <property type="entry name" value="N-ACETYLTRANSFERASE"/>
    <property type="match status" value="1"/>
</dbReference>
<keyword evidence="2" id="KW-0808">Transferase</keyword>
<dbReference type="PIRSF" id="PIRSF037663">
    <property type="entry name" value="Acetyltransf_GNAT_prd"/>
    <property type="match status" value="1"/>
</dbReference>
<feature type="domain" description="N-acetyltransferase" evidence="1">
    <location>
        <begin position="5"/>
        <end position="151"/>
    </location>
</feature>
<dbReference type="Pfam" id="PF00583">
    <property type="entry name" value="Acetyltransf_1"/>
    <property type="match status" value="1"/>
</dbReference>
<gene>
    <name evidence="2" type="ORF">ACFSJ0_10735</name>
</gene>
<proteinExistence type="predicted"/>
<keyword evidence="3" id="KW-1185">Reference proteome</keyword>
<dbReference type="PROSITE" id="PS51186">
    <property type="entry name" value="GNAT"/>
    <property type="match status" value="1"/>
</dbReference>
<comment type="caution">
    <text evidence="2">The sequence shown here is derived from an EMBL/GenBank/DDBJ whole genome shotgun (WGS) entry which is preliminary data.</text>
</comment>
<dbReference type="EC" id="2.3.-.-" evidence="2"/>
<dbReference type="PANTHER" id="PTHR43072:SF36">
    <property type="entry name" value="RIBOSOMAL-PROTEIN-ALANINE ACETYLTRANSFERASE"/>
    <property type="match status" value="1"/>
</dbReference>
<evidence type="ECO:0000313" key="2">
    <source>
        <dbReference type="EMBL" id="MFD1537511.1"/>
    </source>
</evidence>
<dbReference type="RefSeq" id="WP_219534859.1">
    <property type="nucleotide sequence ID" value="NZ_JAHKRM010000023.1"/>
</dbReference>
<dbReference type="InterPro" id="IPR000182">
    <property type="entry name" value="GNAT_dom"/>
</dbReference>
<organism evidence="2 3">
    <name type="scientific">Nonomuraea guangzhouensis</name>
    <dbReference type="NCBI Taxonomy" id="1291555"/>
    <lineage>
        <taxon>Bacteria</taxon>
        <taxon>Bacillati</taxon>
        <taxon>Actinomycetota</taxon>
        <taxon>Actinomycetes</taxon>
        <taxon>Streptosporangiales</taxon>
        <taxon>Streptosporangiaceae</taxon>
        <taxon>Nonomuraea</taxon>
    </lineage>
</organism>
<protein>
    <submittedName>
        <fullName evidence="2">GNAT family N-acetyltransferase</fullName>
        <ecNumber evidence="2">2.3.-.-</ecNumber>
    </submittedName>
</protein>
<dbReference type="InterPro" id="IPR017255">
    <property type="entry name" value="AcTrfase_GNAT_prd"/>
</dbReference>